<evidence type="ECO:0000313" key="6">
    <source>
        <dbReference type="Proteomes" id="UP001185331"/>
    </source>
</evidence>
<evidence type="ECO:0000313" key="5">
    <source>
        <dbReference type="EMBL" id="MDR6218372.1"/>
    </source>
</evidence>
<dbReference type="PIRSF" id="PIRSF015582">
    <property type="entry name" value="Cit_lyase_B"/>
    <property type="match status" value="1"/>
</dbReference>
<dbReference type="InterPro" id="IPR011206">
    <property type="entry name" value="Citrate_lyase_beta/mcl1/mcl2"/>
</dbReference>
<accession>A0AAE3XD94</accession>
<dbReference type="GO" id="GO:0016829">
    <property type="term" value="F:lyase activity"/>
    <property type="evidence" value="ECO:0007669"/>
    <property type="project" value="UniProtKB-KW"/>
</dbReference>
<evidence type="ECO:0000256" key="4">
    <source>
        <dbReference type="PIRSR" id="PIRSR015582-2"/>
    </source>
</evidence>
<feature type="binding site" evidence="4">
    <location>
        <position position="160"/>
    </location>
    <ligand>
        <name>Mg(2+)</name>
        <dbReference type="ChEBI" id="CHEBI:18420"/>
    </ligand>
</feature>
<dbReference type="AlphaFoldDB" id="A0AAE3XD94"/>
<dbReference type="PANTHER" id="PTHR32308">
    <property type="entry name" value="LYASE BETA SUBUNIT, PUTATIVE (AFU_ORTHOLOGUE AFUA_4G13030)-RELATED"/>
    <property type="match status" value="1"/>
</dbReference>
<organism evidence="5 6">
    <name type="scientific">Deinococcus soli</name>
    <name type="common">ex Cha et al. 2016</name>
    <dbReference type="NCBI Taxonomy" id="1309411"/>
    <lineage>
        <taxon>Bacteria</taxon>
        <taxon>Thermotogati</taxon>
        <taxon>Deinococcota</taxon>
        <taxon>Deinococci</taxon>
        <taxon>Deinococcales</taxon>
        <taxon>Deinococcaceae</taxon>
        <taxon>Deinococcus</taxon>
    </lineage>
</organism>
<dbReference type="GO" id="GO:0006107">
    <property type="term" value="P:oxaloacetate metabolic process"/>
    <property type="evidence" value="ECO:0007669"/>
    <property type="project" value="TreeGrafter"/>
</dbReference>
<dbReference type="EMBL" id="JAVDQK010000004">
    <property type="protein sequence ID" value="MDR6218372.1"/>
    <property type="molecule type" value="Genomic_DNA"/>
</dbReference>
<keyword evidence="5" id="KW-0456">Lyase</keyword>
<name>A0AAE3XD94_9DEIO</name>
<comment type="caution">
    <text evidence="5">The sequence shown here is derived from an EMBL/GenBank/DDBJ whole genome shotgun (WGS) entry which is preliminary data.</text>
</comment>
<dbReference type="Pfam" id="PF15617">
    <property type="entry name" value="C-C_Bond_Lyase"/>
    <property type="match status" value="1"/>
</dbReference>
<dbReference type="Proteomes" id="UP001185331">
    <property type="component" value="Unassembled WGS sequence"/>
</dbReference>
<proteinExistence type="predicted"/>
<evidence type="ECO:0000256" key="3">
    <source>
        <dbReference type="ARBA" id="ARBA00022842"/>
    </source>
</evidence>
<keyword evidence="3 4" id="KW-0460">Magnesium</keyword>
<evidence type="ECO:0000256" key="1">
    <source>
        <dbReference type="ARBA" id="ARBA00001946"/>
    </source>
</evidence>
<protein>
    <submittedName>
        <fullName evidence="5">Citrate lyase beta subunit</fullName>
    </submittedName>
</protein>
<dbReference type="SUPFAM" id="SSF51621">
    <property type="entry name" value="Phosphoenolpyruvate/pyruvate domain"/>
    <property type="match status" value="1"/>
</dbReference>
<dbReference type="RefSeq" id="WP_309854800.1">
    <property type="nucleotide sequence ID" value="NZ_JAVDQJ010000005.1"/>
</dbReference>
<gene>
    <name evidence="5" type="ORF">J2Y00_001935</name>
</gene>
<evidence type="ECO:0000256" key="2">
    <source>
        <dbReference type="ARBA" id="ARBA00022723"/>
    </source>
</evidence>
<reference evidence="5" key="1">
    <citation type="submission" date="2023-07" db="EMBL/GenBank/DDBJ databases">
        <title>Sorghum-associated microbial communities from plants grown in Nebraska, USA.</title>
        <authorList>
            <person name="Schachtman D."/>
        </authorList>
    </citation>
    <scope>NUCLEOTIDE SEQUENCE</scope>
    <source>
        <strain evidence="5">BE330</strain>
    </source>
</reference>
<dbReference type="PANTHER" id="PTHR32308:SF10">
    <property type="entry name" value="CITRATE LYASE SUBUNIT BETA"/>
    <property type="match status" value="1"/>
</dbReference>
<dbReference type="InterPro" id="IPR040442">
    <property type="entry name" value="Pyrv_kinase-like_dom_sf"/>
</dbReference>
<dbReference type="InterPro" id="IPR039480">
    <property type="entry name" value="C-C_Bond_Lyase-like"/>
</dbReference>
<comment type="cofactor">
    <cofactor evidence="1">
        <name>Mg(2+)</name>
        <dbReference type="ChEBI" id="CHEBI:18420"/>
    </cofactor>
</comment>
<keyword evidence="2 4" id="KW-0479">Metal-binding</keyword>
<dbReference type="GO" id="GO:0000287">
    <property type="term" value="F:magnesium ion binding"/>
    <property type="evidence" value="ECO:0007669"/>
    <property type="project" value="TreeGrafter"/>
</dbReference>
<dbReference type="Gene3D" id="3.20.20.60">
    <property type="entry name" value="Phosphoenolpyruvate-binding domains"/>
    <property type="match status" value="1"/>
</dbReference>
<dbReference type="InterPro" id="IPR015813">
    <property type="entry name" value="Pyrv/PenolPyrv_kinase-like_dom"/>
</dbReference>
<sequence length="314" mass="34563">MENMALRLGASLYVPATRPDLAEIGNGQKLSEARSIIFCTEDAVLAEDLPRAMSNLSFTFPQLTPRANTRPLRFVRPRNVQVLEQIQNMPGVFNVDGFVLPKVTAANARDYFALLDGAPFTSMVTVETREAFSTREMEALRDVILETGANVLSIRVGGNDLLNLLGMRRTRGVTAYETPLRNVIDQMVSIFRPFGINVSAPVYDFTQDAVTLAREVREDLLHGTFGKTAIHPAQIAVIEAAYQVTLEEVEAAERILAPGAKAVFRVGDMMCEPATHRNWARAILERSRVYGHVPAGVDRGLTEPHVTLESARAG</sequence>